<feature type="non-terminal residue" evidence="7">
    <location>
        <position position="108"/>
    </location>
</feature>
<dbReference type="GO" id="GO:0005524">
    <property type="term" value="F:ATP binding"/>
    <property type="evidence" value="ECO:0007669"/>
    <property type="project" value="UniProtKB-KW"/>
</dbReference>
<evidence type="ECO:0000259" key="6">
    <source>
        <dbReference type="Pfam" id="PF00580"/>
    </source>
</evidence>
<sequence>VPGSGKTTTLVKRIERLVKTGLAENSILILMYNKSARESFEKKLEIALKPRSTPRVYTFHSLALRIVKLAENKQLTKRRTLLPPEDRRYEQVVKQAYRAGFNHEESFV</sequence>
<dbReference type="InterPro" id="IPR013986">
    <property type="entry name" value="DExx_box_DNA_helicase_dom_sf"/>
</dbReference>
<evidence type="ECO:0000313" key="7">
    <source>
        <dbReference type="EMBL" id="SVB64390.1"/>
    </source>
</evidence>
<dbReference type="Gene3D" id="3.40.50.300">
    <property type="entry name" value="P-loop containing nucleotide triphosphate hydrolases"/>
    <property type="match status" value="1"/>
</dbReference>
<dbReference type="GO" id="GO:0000725">
    <property type="term" value="P:recombinational repair"/>
    <property type="evidence" value="ECO:0007669"/>
    <property type="project" value="TreeGrafter"/>
</dbReference>
<dbReference type="Gene3D" id="1.10.10.160">
    <property type="match status" value="1"/>
</dbReference>
<evidence type="ECO:0000256" key="5">
    <source>
        <dbReference type="ARBA" id="ARBA00023125"/>
    </source>
</evidence>
<dbReference type="PANTHER" id="PTHR11070">
    <property type="entry name" value="UVRD / RECB / PCRA DNA HELICASE FAMILY MEMBER"/>
    <property type="match status" value="1"/>
</dbReference>
<evidence type="ECO:0000256" key="4">
    <source>
        <dbReference type="ARBA" id="ARBA00022840"/>
    </source>
</evidence>
<dbReference type="InterPro" id="IPR000212">
    <property type="entry name" value="DNA_helicase_UvrD/REP"/>
</dbReference>
<organism evidence="7">
    <name type="scientific">marine metagenome</name>
    <dbReference type="NCBI Taxonomy" id="408172"/>
    <lineage>
        <taxon>unclassified sequences</taxon>
        <taxon>metagenomes</taxon>
        <taxon>ecological metagenomes</taxon>
    </lineage>
</organism>
<feature type="domain" description="UvrD-like helicase ATP-binding" evidence="6">
    <location>
        <begin position="2"/>
        <end position="97"/>
    </location>
</feature>
<keyword evidence="1" id="KW-0547">Nucleotide-binding</keyword>
<dbReference type="InterPro" id="IPR014016">
    <property type="entry name" value="UvrD-like_ATP-bd"/>
</dbReference>
<evidence type="ECO:0000256" key="2">
    <source>
        <dbReference type="ARBA" id="ARBA00022801"/>
    </source>
</evidence>
<dbReference type="GO" id="GO:0016787">
    <property type="term" value="F:hydrolase activity"/>
    <property type="evidence" value="ECO:0007669"/>
    <property type="project" value="UniProtKB-KW"/>
</dbReference>
<dbReference type="EMBL" id="UINC01050889">
    <property type="protein sequence ID" value="SVB64390.1"/>
    <property type="molecule type" value="Genomic_DNA"/>
</dbReference>
<reference evidence="7" key="1">
    <citation type="submission" date="2018-05" db="EMBL/GenBank/DDBJ databases">
        <authorList>
            <person name="Lanie J.A."/>
            <person name="Ng W.-L."/>
            <person name="Kazmierczak K.M."/>
            <person name="Andrzejewski T.M."/>
            <person name="Davidsen T.M."/>
            <person name="Wayne K.J."/>
            <person name="Tettelin H."/>
            <person name="Glass J.I."/>
            <person name="Rusch D."/>
            <person name="Podicherti R."/>
            <person name="Tsui H.-C.T."/>
            <person name="Winkler M.E."/>
        </authorList>
    </citation>
    <scope>NUCLEOTIDE SEQUENCE</scope>
</reference>
<feature type="non-terminal residue" evidence="7">
    <location>
        <position position="1"/>
    </location>
</feature>
<dbReference type="InterPro" id="IPR027417">
    <property type="entry name" value="P-loop_NTPase"/>
</dbReference>
<name>A0A382FMZ3_9ZZZZ</name>
<dbReference type="Pfam" id="PF00580">
    <property type="entry name" value="UvrD-helicase"/>
    <property type="match status" value="1"/>
</dbReference>
<keyword evidence="5" id="KW-0238">DNA-binding</keyword>
<dbReference type="SUPFAM" id="SSF52540">
    <property type="entry name" value="P-loop containing nucleoside triphosphate hydrolases"/>
    <property type="match status" value="1"/>
</dbReference>
<keyword evidence="4" id="KW-0067">ATP-binding</keyword>
<keyword evidence="3" id="KW-0347">Helicase</keyword>
<dbReference type="AlphaFoldDB" id="A0A382FMZ3"/>
<dbReference type="PANTHER" id="PTHR11070:SF2">
    <property type="entry name" value="ATP-DEPENDENT DNA HELICASE SRS2"/>
    <property type="match status" value="1"/>
</dbReference>
<dbReference type="GO" id="GO:0043138">
    <property type="term" value="F:3'-5' DNA helicase activity"/>
    <property type="evidence" value="ECO:0007669"/>
    <property type="project" value="TreeGrafter"/>
</dbReference>
<keyword evidence="2" id="KW-0378">Hydrolase</keyword>
<dbReference type="GO" id="GO:0003677">
    <property type="term" value="F:DNA binding"/>
    <property type="evidence" value="ECO:0007669"/>
    <property type="project" value="UniProtKB-KW"/>
</dbReference>
<evidence type="ECO:0000256" key="3">
    <source>
        <dbReference type="ARBA" id="ARBA00022806"/>
    </source>
</evidence>
<gene>
    <name evidence="7" type="ORF">METZ01_LOCUS217244</name>
</gene>
<proteinExistence type="predicted"/>
<accession>A0A382FMZ3</accession>
<evidence type="ECO:0000256" key="1">
    <source>
        <dbReference type="ARBA" id="ARBA00022741"/>
    </source>
</evidence>
<protein>
    <recommendedName>
        <fullName evidence="6">UvrD-like helicase ATP-binding domain-containing protein</fullName>
    </recommendedName>
</protein>